<dbReference type="Gene3D" id="3.90.1750.10">
    <property type="entry name" value="Hect, E3 ligase catalytic domains"/>
    <property type="match status" value="1"/>
</dbReference>
<dbReference type="EC" id="2.3.2.26" evidence="3"/>
<feature type="domain" description="Fibronectin type-III" evidence="8">
    <location>
        <begin position="150"/>
        <end position="246"/>
    </location>
</feature>
<accession>T0Q5M6</accession>
<dbReference type="STRING" id="1156394.T0Q5M6"/>
<dbReference type="PROSITE" id="PS50237">
    <property type="entry name" value="HECT"/>
    <property type="match status" value="1"/>
</dbReference>
<name>T0Q5M6_SAPDV</name>
<dbReference type="eggNOG" id="KOG0939">
    <property type="taxonomic scope" value="Eukaryota"/>
</dbReference>
<proteinExistence type="predicted"/>
<dbReference type="SMART" id="SM00060">
    <property type="entry name" value="FN3"/>
    <property type="match status" value="2"/>
</dbReference>
<keyword evidence="5 6" id="KW-0833">Ubl conjugation pathway</keyword>
<dbReference type="Proteomes" id="UP000030762">
    <property type="component" value="Unassembled WGS sequence"/>
</dbReference>
<dbReference type="AlphaFoldDB" id="T0Q5M6"/>
<dbReference type="PANTHER" id="PTHR11254:SF67">
    <property type="entry name" value="E3 UBIQUITIN-PROTEIN LIGASE HUWE1"/>
    <property type="match status" value="1"/>
</dbReference>
<dbReference type="PROSITE" id="PS50853">
    <property type="entry name" value="FN3"/>
    <property type="match status" value="2"/>
</dbReference>
<dbReference type="Pfam" id="PF00041">
    <property type="entry name" value="fn3"/>
    <property type="match status" value="2"/>
</dbReference>
<gene>
    <name evidence="9" type="ORF">SDRG_09160</name>
</gene>
<dbReference type="SUPFAM" id="SSF56204">
    <property type="entry name" value="Hect, E3 ligase catalytic domain"/>
    <property type="match status" value="1"/>
</dbReference>
<dbReference type="EMBL" id="JH767160">
    <property type="protein sequence ID" value="EQC33174.1"/>
    <property type="molecule type" value="Genomic_DNA"/>
</dbReference>
<organism evidence="9 10">
    <name type="scientific">Saprolegnia diclina (strain VS20)</name>
    <dbReference type="NCBI Taxonomy" id="1156394"/>
    <lineage>
        <taxon>Eukaryota</taxon>
        <taxon>Sar</taxon>
        <taxon>Stramenopiles</taxon>
        <taxon>Oomycota</taxon>
        <taxon>Saprolegniomycetes</taxon>
        <taxon>Saprolegniales</taxon>
        <taxon>Saprolegniaceae</taxon>
        <taxon>Saprolegnia</taxon>
    </lineage>
</organism>
<feature type="domain" description="Fibronectin type-III" evidence="8">
    <location>
        <begin position="250"/>
        <end position="343"/>
    </location>
</feature>
<keyword evidence="4" id="KW-0808">Transferase</keyword>
<evidence type="ECO:0000256" key="5">
    <source>
        <dbReference type="ARBA" id="ARBA00022786"/>
    </source>
</evidence>
<evidence type="ECO:0000313" key="10">
    <source>
        <dbReference type="Proteomes" id="UP000030762"/>
    </source>
</evidence>
<comment type="pathway">
    <text evidence="2">Protein modification; protein ubiquitination.</text>
</comment>
<evidence type="ECO:0000256" key="2">
    <source>
        <dbReference type="ARBA" id="ARBA00004906"/>
    </source>
</evidence>
<dbReference type="GeneID" id="19949887"/>
<evidence type="ECO:0000313" key="9">
    <source>
        <dbReference type="EMBL" id="EQC33174.1"/>
    </source>
</evidence>
<feature type="active site" description="Glycyl thioester intermediate" evidence="6">
    <location>
        <position position="741"/>
    </location>
</feature>
<sequence length="773" mass="86012">MGGKATRSISKIAADKLHGASTDSDFDLEAEEKRIHEMEAKHALIVQYVVDNIYPYAPVTVQAKRLALDTPKDDCHDIGKLKKQTYLWITLDEALLSQKRVSIDMKAMYPIAVAIDNDGNAFVTDQESGQRKLKAEDMLALASVTQPPPPPLTPTFVTATVASLTVAWTEAPGSILDRFEVQYQKMAAASAVVKAWSVLTHDANSRQGALTDLTCYEGYLFRVRCRNPAGWSEFSATGGPFFTLAGAPDKPHALHAAVIADTFIHVCWAAVNDHGSPITAYTLEVREINEATGPFEHLYAGREREYLCAGLRPKTMYSFRLQAANIVGCTPWLESRAIRTTAFGRPEVQELPASCSSERWVECWDPREEKVFYFNKFTSQRTYDEPAEIAAARKATGDALEETPEMIFRKKRYHLHRDLRGNATVPPSAFEVAVHRATVLPDTIARFATASKKELLGKPRVTYHDEDGIDSGGLTKDWYLAVSKATLQSSWGLFRPLDDGGVYEIDPDADTPAHLKSFRFLGKFVAKAIYDRHVVALPLAPLVLKHLLGETDTTADLALLDPQLAKSLCWIETHDITDVLFDTFSITRANNVLVDLKENGRAIDVTEANKLEYVALRRQWRTAFAIRPQLDAFLSGFHTLLPAAALQPFTWHELQLLMSGNPSVDVDQLRATAVYQGGYDASAQVILWLWQVLRSWENATRQRFLQFATGASTLPLDGLEPPLTITLSDLSDDALPRSHTCFNQLVLPKYTSYTTLVTKLRFAIENTDSFALS</sequence>
<comment type="catalytic activity">
    <reaction evidence="1">
        <text>S-ubiquitinyl-[E2 ubiquitin-conjugating enzyme]-L-cysteine + [acceptor protein]-L-lysine = [E2 ubiquitin-conjugating enzyme]-L-cysteine + N(6)-ubiquitinyl-[acceptor protein]-L-lysine.</text>
        <dbReference type="EC" id="2.3.2.26"/>
    </reaction>
</comment>
<dbReference type="Gene3D" id="2.60.40.10">
    <property type="entry name" value="Immunoglobulins"/>
    <property type="match status" value="2"/>
</dbReference>
<feature type="domain" description="HECT" evidence="7">
    <location>
        <begin position="451"/>
        <end position="773"/>
    </location>
</feature>
<dbReference type="eggNOG" id="KOG0613">
    <property type="taxonomic scope" value="Eukaryota"/>
</dbReference>
<dbReference type="Gene3D" id="2.20.70.10">
    <property type="match status" value="1"/>
</dbReference>
<dbReference type="GO" id="GO:0006511">
    <property type="term" value="P:ubiquitin-dependent protein catabolic process"/>
    <property type="evidence" value="ECO:0007669"/>
    <property type="project" value="TreeGrafter"/>
</dbReference>
<dbReference type="RefSeq" id="XP_008613297.1">
    <property type="nucleotide sequence ID" value="XM_008615075.1"/>
</dbReference>
<dbReference type="GO" id="GO:0061630">
    <property type="term" value="F:ubiquitin protein ligase activity"/>
    <property type="evidence" value="ECO:0007669"/>
    <property type="project" value="UniProtKB-EC"/>
</dbReference>
<dbReference type="InParanoid" id="T0Q5M6"/>
<dbReference type="InterPro" id="IPR000569">
    <property type="entry name" value="HECT_dom"/>
</dbReference>
<dbReference type="Pfam" id="PF00632">
    <property type="entry name" value="HECT"/>
    <property type="match status" value="1"/>
</dbReference>
<dbReference type="PANTHER" id="PTHR11254">
    <property type="entry name" value="HECT DOMAIN UBIQUITIN-PROTEIN LIGASE"/>
    <property type="match status" value="1"/>
</dbReference>
<dbReference type="InterPro" id="IPR003961">
    <property type="entry name" value="FN3_dom"/>
</dbReference>
<dbReference type="InterPro" id="IPR035983">
    <property type="entry name" value="Hect_E3_ubiquitin_ligase"/>
</dbReference>
<dbReference type="SMART" id="SM00119">
    <property type="entry name" value="HECTc"/>
    <property type="match status" value="1"/>
</dbReference>
<dbReference type="Gene3D" id="3.30.2410.10">
    <property type="entry name" value="Hect, E3 ligase catalytic domain"/>
    <property type="match status" value="1"/>
</dbReference>
<dbReference type="InterPro" id="IPR013783">
    <property type="entry name" value="Ig-like_fold"/>
</dbReference>
<evidence type="ECO:0000256" key="3">
    <source>
        <dbReference type="ARBA" id="ARBA00012485"/>
    </source>
</evidence>
<reference evidence="9 10" key="1">
    <citation type="submission" date="2012-04" db="EMBL/GenBank/DDBJ databases">
        <title>The Genome Sequence of Saprolegnia declina VS20.</title>
        <authorList>
            <consortium name="The Broad Institute Genome Sequencing Platform"/>
            <person name="Russ C."/>
            <person name="Nusbaum C."/>
            <person name="Tyler B."/>
            <person name="van West P."/>
            <person name="Dieguez-Uribeondo J."/>
            <person name="de Bruijn I."/>
            <person name="Tripathy S."/>
            <person name="Jiang R."/>
            <person name="Young S.K."/>
            <person name="Zeng Q."/>
            <person name="Gargeya S."/>
            <person name="Fitzgerald M."/>
            <person name="Haas B."/>
            <person name="Abouelleil A."/>
            <person name="Alvarado L."/>
            <person name="Arachchi H.M."/>
            <person name="Berlin A."/>
            <person name="Chapman S.B."/>
            <person name="Goldberg J."/>
            <person name="Griggs A."/>
            <person name="Gujja S."/>
            <person name="Hansen M."/>
            <person name="Howarth C."/>
            <person name="Imamovic A."/>
            <person name="Larimer J."/>
            <person name="McCowen C."/>
            <person name="Montmayeur A."/>
            <person name="Murphy C."/>
            <person name="Neiman D."/>
            <person name="Pearson M."/>
            <person name="Priest M."/>
            <person name="Roberts A."/>
            <person name="Saif S."/>
            <person name="Shea T."/>
            <person name="Sisk P."/>
            <person name="Sykes S."/>
            <person name="Wortman J."/>
            <person name="Nusbaum C."/>
            <person name="Birren B."/>
        </authorList>
    </citation>
    <scope>NUCLEOTIDE SEQUENCE [LARGE SCALE GENOMIC DNA]</scope>
    <source>
        <strain evidence="9 10">VS20</strain>
    </source>
</reference>
<dbReference type="CDD" id="cd00063">
    <property type="entry name" value="FN3"/>
    <property type="match status" value="2"/>
</dbReference>
<dbReference type="Gene3D" id="3.30.2160.10">
    <property type="entry name" value="Hect, E3 ligase catalytic domain"/>
    <property type="match status" value="1"/>
</dbReference>
<dbReference type="InterPro" id="IPR036116">
    <property type="entry name" value="FN3_sf"/>
</dbReference>
<dbReference type="OrthoDB" id="8068875at2759"/>
<dbReference type="CDD" id="cd00078">
    <property type="entry name" value="HECTc"/>
    <property type="match status" value="1"/>
</dbReference>
<evidence type="ECO:0000256" key="4">
    <source>
        <dbReference type="ARBA" id="ARBA00022679"/>
    </source>
</evidence>
<protein>
    <recommendedName>
        <fullName evidence="3">HECT-type E3 ubiquitin transferase</fullName>
        <ecNumber evidence="3">2.3.2.26</ecNumber>
    </recommendedName>
</protein>
<evidence type="ECO:0000256" key="6">
    <source>
        <dbReference type="PROSITE-ProRule" id="PRU00104"/>
    </source>
</evidence>
<dbReference type="GO" id="GO:0005737">
    <property type="term" value="C:cytoplasm"/>
    <property type="evidence" value="ECO:0007669"/>
    <property type="project" value="TreeGrafter"/>
</dbReference>
<dbReference type="GO" id="GO:0000209">
    <property type="term" value="P:protein polyubiquitination"/>
    <property type="evidence" value="ECO:0007669"/>
    <property type="project" value="TreeGrafter"/>
</dbReference>
<dbReference type="OMA" id="FMTGTNK"/>
<evidence type="ECO:0000259" key="7">
    <source>
        <dbReference type="PROSITE" id="PS50237"/>
    </source>
</evidence>
<evidence type="ECO:0000259" key="8">
    <source>
        <dbReference type="PROSITE" id="PS50853"/>
    </source>
</evidence>
<evidence type="ECO:0000256" key="1">
    <source>
        <dbReference type="ARBA" id="ARBA00000885"/>
    </source>
</evidence>
<keyword evidence="10" id="KW-1185">Reference proteome</keyword>
<dbReference type="VEuPathDB" id="FungiDB:SDRG_09160"/>
<dbReference type="InterPro" id="IPR050409">
    <property type="entry name" value="E3_ubiq-protein_ligase"/>
</dbReference>
<dbReference type="SUPFAM" id="SSF49265">
    <property type="entry name" value="Fibronectin type III"/>
    <property type="match status" value="1"/>
</dbReference>